<comment type="caution">
    <text evidence="2">The sequence shown here is derived from an EMBL/GenBank/DDBJ whole genome shotgun (WGS) entry which is preliminary data.</text>
</comment>
<dbReference type="RefSeq" id="WP_152264422.1">
    <property type="nucleotide sequence ID" value="NZ_VOKX01000040.1"/>
</dbReference>
<reference evidence="2 3" key="1">
    <citation type="journal article" date="2019" name="Microb. Cell Fact.">
        <title>Exploring novel herbicidin analogues by transcriptional regulator overexpression and MS/MS molecular networking.</title>
        <authorList>
            <person name="Shi Y."/>
            <person name="Gu R."/>
            <person name="Li Y."/>
            <person name="Wang X."/>
            <person name="Ren W."/>
            <person name="Li X."/>
            <person name="Wang L."/>
            <person name="Xie Y."/>
            <person name="Hong B."/>
        </authorList>
    </citation>
    <scope>NUCLEOTIDE SEQUENCE [LARGE SCALE GENOMIC DNA]</scope>
    <source>
        <strain evidence="2 3">US-43</strain>
    </source>
</reference>
<evidence type="ECO:0000313" key="2">
    <source>
        <dbReference type="EMBL" id="KAB7841610.1"/>
    </source>
</evidence>
<keyword evidence="1" id="KW-1133">Transmembrane helix</keyword>
<evidence type="ECO:0000256" key="1">
    <source>
        <dbReference type="SAM" id="Phobius"/>
    </source>
</evidence>
<dbReference type="AlphaFoldDB" id="A0A5N5W6F8"/>
<protein>
    <submittedName>
        <fullName evidence="2">Uncharacterized protein</fullName>
    </submittedName>
</protein>
<evidence type="ECO:0000313" key="3">
    <source>
        <dbReference type="Proteomes" id="UP000327000"/>
    </source>
</evidence>
<dbReference type="Proteomes" id="UP000327000">
    <property type="component" value="Unassembled WGS sequence"/>
</dbReference>
<name>A0A5N5W6F8_STRMB</name>
<organism evidence="2 3">
    <name type="scientific">Streptomyces mobaraensis</name>
    <name type="common">Streptoverticillium mobaraense</name>
    <dbReference type="NCBI Taxonomy" id="35621"/>
    <lineage>
        <taxon>Bacteria</taxon>
        <taxon>Bacillati</taxon>
        <taxon>Actinomycetota</taxon>
        <taxon>Actinomycetes</taxon>
        <taxon>Kitasatosporales</taxon>
        <taxon>Streptomycetaceae</taxon>
        <taxon>Streptomyces</taxon>
    </lineage>
</organism>
<sequence length="163" mass="18180">MGNTFFAGDDSLYLTNGGTAVFVDVLTLAVSALAERPWDHRFAALLARQDQSVMGRGAVGFDLADLDWGRTARERAEAKDFVLRVTDLALRRHRWDELDYFPPFAEKYLRRFREMVEAFDPAAARDDGYTLPGPDEAATASCVRHRVLSSLPLLEGCVFCFAG</sequence>
<keyword evidence="1" id="KW-0472">Membrane</keyword>
<proteinExistence type="predicted"/>
<accession>A0A5N5W6F8</accession>
<keyword evidence="1" id="KW-0812">Transmembrane</keyword>
<feature type="transmembrane region" description="Helical" evidence="1">
    <location>
        <begin position="12"/>
        <end position="34"/>
    </location>
</feature>
<keyword evidence="3" id="KW-1185">Reference proteome</keyword>
<gene>
    <name evidence="2" type="ORF">FRZ00_20085</name>
</gene>
<dbReference type="OrthoDB" id="4262159at2"/>
<dbReference type="EMBL" id="VOKX01000040">
    <property type="protein sequence ID" value="KAB7841610.1"/>
    <property type="molecule type" value="Genomic_DNA"/>
</dbReference>